<dbReference type="STRING" id="7918.ENSLOCP00000000523"/>
<sequence>MQALISCQYSVCLNPSLSPGVSDTGSDLLVQCVYEPFSLLVSQIQALICQYSVCMNPSLSLLVFQMQALISCQCTVCSACFQQHFTIAVRDKHIRDMVCPVCGEPDINNQDQFNSYFSTLDIQLRDCLDSEVYELFHKKLTE</sequence>
<dbReference type="PANTHER" id="PTHR16004">
    <property type="entry name" value="RING FINGER PROTEIN 31-RELATED"/>
    <property type="match status" value="1"/>
</dbReference>
<evidence type="ECO:0000313" key="2">
    <source>
        <dbReference type="Proteomes" id="UP000018468"/>
    </source>
</evidence>
<accession>W5LWL6</accession>
<keyword evidence="2" id="KW-1185">Reference proteome</keyword>
<reference evidence="2" key="1">
    <citation type="submission" date="2011-12" db="EMBL/GenBank/DDBJ databases">
        <title>The Draft Genome of Lepisosteus oculatus.</title>
        <authorList>
            <consortium name="The Broad Institute Genome Assembly &amp; Analysis Group"/>
            <consortium name="Computational R&amp;D Group"/>
            <consortium name="and Sequencing Platform"/>
            <person name="Di Palma F."/>
            <person name="Alfoldi J."/>
            <person name="Johnson J."/>
            <person name="Berlin A."/>
            <person name="Gnerre S."/>
            <person name="Jaffe D."/>
            <person name="MacCallum I."/>
            <person name="Young S."/>
            <person name="Walker B.J."/>
            <person name="Lander E.S."/>
            <person name="Lindblad-Toh K."/>
        </authorList>
    </citation>
    <scope>NUCLEOTIDE SEQUENCE [LARGE SCALE GENOMIC DNA]</scope>
</reference>
<dbReference type="Ensembl" id="ENSLOCT00000000523.1">
    <property type="protein sequence ID" value="ENSLOCP00000000523.1"/>
    <property type="gene ID" value="ENSLOCG00000000477.1"/>
</dbReference>
<dbReference type="Proteomes" id="UP000018468">
    <property type="component" value="Unassembled WGS sequence"/>
</dbReference>
<reference evidence="1" key="2">
    <citation type="submission" date="2025-08" db="UniProtKB">
        <authorList>
            <consortium name="Ensembl"/>
        </authorList>
    </citation>
    <scope>IDENTIFICATION</scope>
</reference>
<dbReference type="GeneTree" id="ENSGT00530000064112"/>
<proteinExistence type="predicted"/>
<dbReference type="PANTHER" id="PTHR16004:SF5">
    <property type="entry name" value="E3 UBIQUITIN-PROTEIN LIGASE RNF31"/>
    <property type="match status" value="1"/>
</dbReference>
<reference evidence="1" key="3">
    <citation type="submission" date="2025-09" db="UniProtKB">
        <authorList>
            <consortium name="Ensembl"/>
        </authorList>
    </citation>
    <scope>IDENTIFICATION</scope>
</reference>
<dbReference type="InterPro" id="IPR026254">
    <property type="entry name" value="RNF31-like"/>
</dbReference>
<dbReference type="SUPFAM" id="SSF57850">
    <property type="entry name" value="RING/U-box"/>
    <property type="match status" value="1"/>
</dbReference>
<dbReference type="Bgee" id="ENSLOCG00000000477">
    <property type="expression patterns" value="Expressed in muscle tissue and 13 other cell types or tissues"/>
</dbReference>
<dbReference type="InParanoid" id="W5LWL6"/>
<name>W5LWL6_LEPOC</name>
<dbReference type="InterPro" id="IPR013083">
    <property type="entry name" value="Znf_RING/FYVE/PHD"/>
</dbReference>
<organism evidence="1 2">
    <name type="scientific">Lepisosteus oculatus</name>
    <name type="common">Spotted gar</name>
    <dbReference type="NCBI Taxonomy" id="7918"/>
    <lineage>
        <taxon>Eukaryota</taxon>
        <taxon>Metazoa</taxon>
        <taxon>Chordata</taxon>
        <taxon>Craniata</taxon>
        <taxon>Vertebrata</taxon>
        <taxon>Euteleostomi</taxon>
        <taxon>Actinopterygii</taxon>
        <taxon>Neopterygii</taxon>
        <taxon>Holostei</taxon>
        <taxon>Semionotiformes</taxon>
        <taxon>Lepisosteidae</taxon>
        <taxon>Lepisosteus</taxon>
    </lineage>
</organism>
<dbReference type="eggNOG" id="KOG1812">
    <property type="taxonomic scope" value="Eukaryota"/>
</dbReference>
<evidence type="ECO:0008006" key="3">
    <source>
        <dbReference type="Google" id="ProtNLM"/>
    </source>
</evidence>
<dbReference type="HOGENOM" id="CLU_1820217_0_0_1"/>
<dbReference type="AlphaFoldDB" id="W5LWL6"/>
<dbReference type="GO" id="GO:0071797">
    <property type="term" value="C:LUBAC complex"/>
    <property type="evidence" value="ECO:0007669"/>
    <property type="project" value="InterPro"/>
</dbReference>
<dbReference type="GO" id="GO:0004842">
    <property type="term" value="F:ubiquitin-protein transferase activity"/>
    <property type="evidence" value="ECO:0007669"/>
    <property type="project" value="InterPro"/>
</dbReference>
<evidence type="ECO:0000313" key="1">
    <source>
        <dbReference type="Ensembl" id="ENSLOCP00000000523.1"/>
    </source>
</evidence>
<dbReference type="Gene3D" id="3.30.40.10">
    <property type="entry name" value="Zinc/RING finger domain, C3HC4 (zinc finger)"/>
    <property type="match status" value="1"/>
</dbReference>
<protein>
    <recommendedName>
        <fullName evidence="3">RING-type domain-containing protein</fullName>
    </recommendedName>
</protein>